<dbReference type="NCBIfam" id="TIGR04056">
    <property type="entry name" value="OMP_RagA_SusC"/>
    <property type="match status" value="1"/>
</dbReference>
<dbReference type="Gene3D" id="2.60.40.1120">
    <property type="entry name" value="Carboxypeptidase-like, regulatory domain"/>
    <property type="match status" value="1"/>
</dbReference>
<feature type="signal peptide" evidence="8">
    <location>
        <begin position="1"/>
        <end position="19"/>
    </location>
</feature>
<keyword evidence="5 7" id="KW-0472">Membrane</keyword>
<evidence type="ECO:0000313" key="10">
    <source>
        <dbReference type="EMBL" id="RBL88058.1"/>
    </source>
</evidence>
<name>A0A365XPL5_9BACT</name>
<keyword evidence="4 7" id="KW-0812">Transmembrane</keyword>
<dbReference type="RefSeq" id="WP_113619992.1">
    <property type="nucleotide sequence ID" value="NZ_QFFJ01000003.1"/>
</dbReference>
<dbReference type="Proteomes" id="UP000253410">
    <property type="component" value="Unassembled WGS sequence"/>
</dbReference>
<evidence type="ECO:0000256" key="3">
    <source>
        <dbReference type="ARBA" id="ARBA00022452"/>
    </source>
</evidence>
<comment type="subcellular location">
    <subcellularLocation>
        <location evidence="1 7">Cell outer membrane</location>
        <topology evidence="1 7">Multi-pass membrane protein</topology>
    </subcellularLocation>
</comment>
<evidence type="ECO:0000313" key="11">
    <source>
        <dbReference type="Proteomes" id="UP000253410"/>
    </source>
</evidence>
<dbReference type="Gene3D" id="2.40.170.20">
    <property type="entry name" value="TonB-dependent receptor, beta-barrel domain"/>
    <property type="match status" value="1"/>
</dbReference>
<dbReference type="SUPFAM" id="SSF49464">
    <property type="entry name" value="Carboxypeptidase regulatory domain-like"/>
    <property type="match status" value="1"/>
</dbReference>
<evidence type="ECO:0000256" key="6">
    <source>
        <dbReference type="ARBA" id="ARBA00023237"/>
    </source>
</evidence>
<dbReference type="InterPro" id="IPR023996">
    <property type="entry name" value="TonB-dep_OMP_SusC/RagA"/>
</dbReference>
<reference evidence="10 11" key="1">
    <citation type="submission" date="2018-05" db="EMBL/GenBank/DDBJ databases">
        <title>Chitinophaga sp. K3CV102501T nov., isolated from isolated from a monsoon evergreen broad-leaved forest soil.</title>
        <authorList>
            <person name="Lv Y."/>
        </authorList>
    </citation>
    <scope>NUCLEOTIDE SEQUENCE [LARGE SCALE GENOMIC DNA]</scope>
    <source>
        <strain evidence="10 11">GDMCC 1.1325</strain>
    </source>
</reference>
<dbReference type="InterPro" id="IPR023997">
    <property type="entry name" value="TonB-dep_OMP_SusC/RagA_CS"/>
</dbReference>
<evidence type="ECO:0000256" key="7">
    <source>
        <dbReference type="PROSITE-ProRule" id="PRU01360"/>
    </source>
</evidence>
<accession>A0A365XPL5</accession>
<protein>
    <submittedName>
        <fullName evidence="10">SusC/RagA family protein</fullName>
    </submittedName>
</protein>
<dbReference type="InterPro" id="IPR039426">
    <property type="entry name" value="TonB-dep_rcpt-like"/>
</dbReference>
<evidence type="ECO:0000256" key="5">
    <source>
        <dbReference type="ARBA" id="ARBA00023136"/>
    </source>
</evidence>
<dbReference type="Pfam" id="PF13715">
    <property type="entry name" value="CarbopepD_reg_2"/>
    <property type="match status" value="1"/>
</dbReference>
<feature type="chain" id="PRO_5016778097" evidence="8">
    <location>
        <begin position="20"/>
        <end position="1028"/>
    </location>
</feature>
<dbReference type="OrthoDB" id="9768177at2"/>
<keyword evidence="6 7" id="KW-0998">Cell outer membrane</keyword>
<keyword evidence="3 7" id="KW-1134">Transmembrane beta strand</keyword>
<evidence type="ECO:0000256" key="1">
    <source>
        <dbReference type="ARBA" id="ARBA00004571"/>
    </source>
</evidence>
<dbReference type="InterPro" id="IPR012910">
    <property type="entry name" value="Plug_dom"/>
</dbReference>
<organism evidence="10 11">
    <name type="scientific">Chitinophaga flava</name>
    <dbReference type="NCBI Taxonomy" id="2259036"/>
    <lineage>
        <taxon>Bacteria</taxon>
        <taxon>Pseudomonadati</taxon>
        <taxon>Bacteroidota</taxon>
        <taxon>Chitinophagia</taxon>
        <taxon>Chitinophagales</taxon>
        <taxon>Chitinophagaceae</taxon>
        <taxon>Chitinophaga</taxon>
    </lineage>
</organism>
<keyword evidence="11" id="KW-1185">Reference proteome</keyword>
<feature type="domain" description="TonB-dependent receptor plug" evidence="9">
    <location>
        <begin position="114"/>
        <end position="221"/>
    </location>
</feature>
<gene>
    <name evidence="10" type="ORF">DF182_31500</name>
</gene>
<comment type="similarity">
    <text evidence="7">Belongs to the TonB-dependent receptor family.</text>
</comment>
<dbReference type="Gene3D" id="2.170.130.10">
    <property type="entry name" value="TonB-dependent receptor, plug domain"/>
    <property type="match status" value="1"/>
</dbReference>
<dbReference type="InterPro" id="IPR008969">
    <property type="entry name" value="CarboxyPept-like_regulatory"/>
</dbReference>
<keyword evidence="8" id="KW-0732">Signal</keyword>
<dbReference type="GO" id="GO:0009279">
    <property type="term" value="C:cell outer membrane"/>
    <property type="evidence" value="ECO:0007669"/>
    <property type="project" value="UniProtKB-SubCell"/>
</dbReference>
<comment type="caution">
    <text evidence="10">The sequence shown here is derived from an EMBL/GenBank/DDBJ whole genome shotgun (WGS) entry which is preliminary data.</text>
</comment>
<dbReference type="SUPFAM" id="SSF56935">
    <property type="entry name" value="Porins"/>
    <property type="match status" value="1"/>
</dbReference>
<dbReference type="InterPro" id="IPR036942">
    <property type="entry name" value="Beta-barrel_TonB_sf"/>
</dbReference>
<keyword evidence="2 7" id="KW-0813">Transport</keyword>
<evidence type="ECO:0000256" key="8">
    <source>
        <dbReference type="SAM" id="SignalP"/>
    </source>
</evidence>
<dbReference type="EMBL" id="QFFJ01000003">
    <property type="protein sequence ID" value="RBL88058.1"/>
    <property type="molecule type" value="Genomic_DNA"/>
</dbReference>
<sequence>MLQRLLIFLLLLGPLAAFSQVRTVTGIVLSAKDKEPLPGATIVIKGTTKGVLSGPDGSFRLEVTDPAATTLVISYVGMVPQEVPVSTSPIQVSLQSAGKNIDEVVIVAYGTAKKSSYTGSVSQIKGAELQNRQVSSVTKALQGLAPGVQSASQSGQPGSDATIRIRGVGSINASADPLYVVDGVPYGGNLSAINPFDIESISVLKDAASSALYGSRGANGVIIITTKKGRAKGASIDLRVSQGYSKRAVSDYNRVSTDQYFPMYWRALFNENLGSQDSATAARNASRDLVGELGINPYGSAYPQPVGTDGKLVSGAKPLWNDDWAKGMQRTGHRTEANLSISGATDKTRYFISGGYLDDQGIYLGSGFKRYNVRSNLDIDARKWLKVGLNLSAAHSDQQAPPTEDSRSDNYVNYGRLMGPMYPIYERDPNTGAYLLDGKGNRIFDFGPYRPDPANPRTNLIQTSGIDKHDTIRDDVSVRVYGEATLWKGLKFKTSYNADYSSRVGHDYTNPTLGFDAEVGGTVVKGNYRTFSWTFNNILTYENTFNEKHHLNLLAGQEAYKFTYTYVEGSKSGFSVPGIDEPAGAALITGFTGYSDNYSLSSYLGRAEYDYAGKYFFSASLRGDGSSRFAPKVRWGTFWSLGASWKATEEAFLKDKSWLNLLSFRVSYGGQGNDNLGPARYYNYLPLYAINSNLGMGGTYRQSLYNDKLKWETNLNLNAGVDWSMFENRFGGSAEFFIRRSQDLLYSRPKPLSIGYASVDENIGALKNTGIDINLHGTPIRTKDFSWNIDLNMTHYRNKVTSLPQKEIISGTKKLMVGKSIYDFYLRQWAGVDPNTGQPLWKYTNPDGSIKDTSNYSQATQYYSGSSLPDLYGGLTNTFTYKNFSFSFLITYSLGGKVLDNDYTFLMGLGSSAGRAWSTEMLNAWTPTNRNTDVPQLNTVSPSWTAASTRFLYDATYARLKSVNLSYSLPRTLMERAHLNNVTVYLQGENLITLYNHQGMDPEQTVGGTTYYRYPAVKTVSAGINLSF</sequence>
<evidence type="ECO:0000259" key="9">
    <source>
        <dbReference type="Pfam" id="PF07715"/>
    </source>
</evidence>
<dbReference type="Pfam" id="PF07715">
    <property type="entry name" value="Plug"/>
    <property type="match status" value="1"/>
</dbReference>
<dbReference type="FunFam" id="2.170.130.10:FF:000003">
    <property type="entry name" value="SusC/RagA family TonB-linked outer membrane protein"/>
    <property type="match status" value="1"/>
</dbReference>
<dbReference type="PROSITE" id="PS52016">
    <property type="entry name" value="TONB_DEPENDENT_REC_3"/>
    <property type="match status" value="1"/>
</dbReference>
<evidence type="ECO:0000256" key="4">
    <source>
        <dbReference type="ARBA" id="ARBA00022692"/>
    </source>
</evidence>
<evidence type="ECO:0000256" key="2">
    <source>
        <dbReference type="ARBA" id="ARBA00022448"/>
    </source>
</evidence>
<dbReference type="NCBIfam" id="TIGR04057">
    <property type="entry name" value="SusC_RagA_signa"/>
    <property type="match status" value="1"/>
</dbReference>
<proteinExistence type="inferred from homology"/>
<dbReference type="InterPro" id="IPR037066">
    <property type="entry name" value="Plug_dom_sf"/>
</dbReference>
<dbReference type="AlphaFoldDB" id="A0A365XPL5"/>